<reference evidence="2 3" key="1">
    <citation type="submission" date="2015-08" db="EMBL/GenBank/DDBJ databases">
        <title>Next Generation Sequencing and Analysis of the Genome of Puccinia sorghi L Schw, the Causal Agent of Maize Common Rust.</title>
        <authorList>
            <person name="Rochi L."/>
            <person name="Burguener G."/>
            <person name="Darino M."/>
            <person name="Turjanski A."/>
            <person name="Kreff E."/>
            <person name="Dieguez M.J."/>
            <person name="Sacco F."/>
        </authorList>
    </citation>
    <scope>NUCLEOTIDE SEQUENCE [LARGE SCALE GENOMIC DNA]</scope>
    <source>
        <strain evidence="2 3">RO10H11247</strain>
    </source>
</reference>
<dbReference type="Proteomes" id="UP000037035">
    <property type="component" value="Unassembled WGS sequence"/>
</dbReference>
<evidence type="ECO:0000313" key="3">
    <source>
        <dbReference type="Proteomes" id="UP000037035"/>
    </source>
</evidence>
<dbReference type="AlphaFoldDB" id="A0A0L6UTA2"/>
<evidence type="ECO:0000256" key="1">
    <source>
        <dbReference type="SAM" id="SignalP"/>
    </source>
</evidence>
<proteinExistence type="predicted"/>
<protein>
    <submittedName>
        <fullName evidence="2">Putative signal peptide protein</fullName>
    </submittedName>
</protein>
<sequence>MDKRGIVNFFFFLIFVEAFGSFSATTLVKQDGIGKPTPNFDVSYVLGVDSVSEAEMLCLKGPILFLVLPAFHTHFKKAQRTFAYARRRKKAFSGIDTPFHGFQILLKPLTGAWTTIHTPFCVTLVFCTLHQIDMSREYKLSLASQHKVDNYIIDSEGKNAWIFWCCLLGGCFEKKKDLIELKYQIQRLPKTRVVSKPRQKKKWEPKPSPLAKQNLAMCQDLRPVPADQATMGTNPSRNGTENNYGFRHLNQRFCLPSKPSASPPLLPVVETQTSTHLYLKQQKQKQKWFCQLATIQRQAVIVDWPFIHFIIARNNYLNKIIRNIGMSKSNHITQELHSKRITTCFYACQIDPWKQKKFPRRLNKNNTKPLHPHGAIKPLFSLRVQNTYIQSNAIRKELH</sequence>
<feature type="chain" id="PRO_5005568036" evidence="1">
    <location>
        <begin position="19"/>
        <end position="399"/>
    </location>
</feature>
<keyword evidence="3" id="KW-1185">Reference proteome</keyword>
<name>A0A0L6UTA2_9BASI</name>
<keyword evidence="1" id="KW-0732">Signal</keyword>
<gene>
    <name evidence="2" type="ORF">VP01_381g3</name>
</gene>
<dbReference type="EMBL" id="LAVV01008857">
    <property type="protein sequence ID" value="KNZ51763.1"/>
    <property type="molecule type" value="Genomic_DNA"/>
</dbReference>
<comment type="caution">
    <text evidence="2">The sequence shown here is derived from an EMBL/GenBank/DDBJ whole genome shotgun (WGS) entry which is preliminary data.</text>
</comment>
<accession>A0A0L6UTA2</accession>
<evidence type="ECO:0000313" key="2">
    <source>
        <dbReference type="EMBL" id="KNZ51763.1"/>
    </source>
</evidence>
<organism evidence="2 3">
    <name type="scientific">Puccinia sorghi</name>
    <dbReference type="NCBI Taxonomy" id="27349"/>
    <lineage>
        <taxon>Eukaryota</taxon>
        <taxon>Fungi</taxon>
        <taxon>Dikarya</taxon>
        <taxon>Basidiomycota</taxon>
        <taxon>Pucciniomycotina</taxon>
        <taxon>Pucciniomycetes</taxon>
        <taxon>Pucciniales</taxon>
        <taxon>Pucciniaceae</taxon>
        <taxon>Puccinia</taxon>
    </lineage>
</organism>
<feature type="signal peptide" evidence="1">
    <location>
        <begin position="1"/>
        <end position="18"/>
    </location>
</feature>
<dbReference type="VEuPathDB" id="FungiDB:VP01_381g3"/>